<dbReference type="InterPro" id="IPR003593">
    <property type="entry name" value="AAA+_ATPase"/>
</dbReference>
<dbReference type="GO" id="GO:0005524">
    <property type="term" value="F:ATP binding"/>
    <property type="evidence" value="ECO:0007669"/>
    <property type="project" value="UniProtKB-KW"/>
</dbReference>
<dbReference type="Proteomes" id="UP000229385">
    <property type="component" value="Unassembled WGS sequence"/>
</dbReference>
<dbReference type="PANTHER" id="PTHR42711">
    <property type="entry name" value="ABC TRANSPORTER ATP-BINDING PROTEIN"/>
    <property type="match status" value="1"/>
</dbReference>
<evidence type="ECO:0000256" key="2">
    <source>
        <dbReference type="ARBA" id="ARBA00022741"/>
    </source>
</evidence>
<evidence type="ECO:0000313" key="5">
    <source>
        <dbReference type="EMBL" id="PJA45067.1"/>
    </source>
</evidence>
<feature type="domain" description="ABC transporter" evidence="4">
    <location>
        <begin position="4"/>
        <end position="234"/>
    </location>
</feature>
<protein>
    <submittedName>
        <fullName evidence="5">ABC transporter ATP-binding protein</fullName>
    </submittedName>
</protein>
<dbReference type="InterPro" id="IPR027417">
    <property type="entry name" value="P-loop_NTPase"/>
</dbReference>
<evidence type="ECO:0000259" key="4">
    <source>
        <dbReference type="PROSITE" id="PS50893"/>
    </source>
</evidence>
<dbReference type="EMBL" id="PFWU01000050">
    <property type="protein sequence ID" value="PJA45067.1"/>
    <property type="molecule type" value="Genomic_DNA"/>
</dbReference>
<name>A0A2M7XB19_9BACT</name>
<keyword evidence="1" id="KW-0813">Transport</keyword>
<dbReference type="Pfam" id="PF00005">
    <property type="entry name" value="ABC_tran"/>
    <property type="match status" value="1"/>
</dbReference>
<dbReference type="AlphaFoldDB" id="A0A2M7XB19"/>
<proteinExistence type="predicted"/>
<accession>A0A2M7XB19</accession>
<gene>
    <name evidence="5" type="ORF">CO174_05070</name>
</gene>
<organism evidence="5 6">
    <name type="scientific">Candidatus Uhrbacteria bacterium CG_4_9_14_3_um_filter_50_9</name>
    <dbReference type="NCBI Taxonomy" id="1975035"/>
    <lineage>
        <taxon>Bacteria</taxon>
        <taxon>Candidatus Uhriibacteriota</taxon>
    </lineage>
</organism>
<evidence type="ECO:0000313" key="6">
    <source>
        <dbReference type="Proteomes" id="UP000229385"/>
    </source>
</evidence>
<dbReference type="InterPro" id="IPR003439">
    <property type="entry name" value="ABC_transporter-like_ATP-bd"/>
</dbReference>
<dbReference type="SUPFAM" id="SSF52540">
    <property type="entry name" value="P-loop containing nucleoside triphosphate hydrolases"/>
    <property type="match status" value="1"/>
</dbReference>
<dbReference type="PROSITE" id="PS50893">
    <property type="entry name" value="ABC_TRANSPORTER_2"/>
    <property type="match status" value="1"/>
</dbReference>
<evidence type="ECO:0000256" key="1">
    <source>
        <dbReference type="ARBA" id="ARBA00022448"/>
    </source>
</evidence>
<dbReference type="SMART" id="SM00382">
    <property type="entry name" value="AAA"/>
    <property type="match status" value="1"/>
</dbReference>
<sequence>MYALEIKNLTKQYKDKTAVDNLSLTVKRGEFFGLLGQNGAGKSTTIHCTTGVAKITEGNITVMGHDVQAEYQQARDAVGLSPQDFNVDIFAKIEHSLDYVGGYFGMPKEKRKERINELFKLLGLEEFRGKAFQELSGGYKRRYMLARALMHNPDVLILDEPSAGIDVEQRLALWEYLRTLHGQGKTIILTSHYLEEVEKLCDRVAVIHKGKLIADMTKAEFTQNGNTLEETYLKLTKEAKV</sequence>
<evidence type="ECO:0000256" key="3">
    <source>
        <dbReference type="ARBA" id="ARBA00022840"/>
    </source>
</evidence>
<dbReference type="InterPro" id="IPR050763">
    <property type="entry name" value="ABC_transporter_ATP-binding"/>
</dbReference>
<keyword evidence="3 5" id="KW-0067">ATP-binding</keyword>
<dbReference type="GO" id="GO:0016887">
    <property type="term" value="F:ATP hydrolysis activity"/>
    <property type="evidence" value="ECO:0007669"/>
    <property type="project" value="InterPro"/>
</dbReference>
<reference evidence="6" key="1">
    <citation type="submission" date="2017-09" db="EMBL/GenBank/DDBJ databases">
        <title>Depth-based differentiation of microbial function through sediment-hosted aquifers and enrichment of novel symbionts in the deep terrestrial subsurface.</title>
        <authorList>
            <person name="Probst A.J."/>
            <person name="Ladd B."/>
            <person name="Jarett J.K."/>
            <person name="Geller-Mcgrath D.E."/>
            <person name="Sieber C.M.K."/>
            <person name="Emerson J.B."/>
            <person name="Anantharaman K."/>
            <person name="Thomas B.C."/>
            <person name="Malmstrom R."/>
            <person name="Stieglmeier M."/>
            <person name="Klingl A."/>
            <person name="Woyke T."/>
            <person name="Ryan C.M."/>
            <person name="Banfield J.F."/>
        </authorList>
    </citation>
    <scope>NUCLEOTIDE SEQUENCE [LARGE SCALE GENOMIC DNA]</scope>
</reference>
<dbReference type="PANTHER" id="PTHR42711:SF15">
    <property type="entry name" value="ABC-TYPE MULTIDRUG TRANSPORT SYSTEM, ATPASE COMPONENT"/>
    <property type="match status" value="1"/>
</dbReference>
<keyword evidence="2" id="KW-0547">Nucleotide-binding</keyword>
<dbReference type="Gene3D" id="3.40.50.300">
    <property type="entry name" value="P-loop containing nucleotide triphosphate hydrolases"/>
    <property type="match status" value="1"/>
</dbReference>
<comment type="caution">
    <text evidence="5">The sequence shown here is derived from an EMBL/GenBank/DDBJ whole genome shotgun (WGS) entry which is preliminary data.</text>
</comment>